<evidence type="ECO:0000313" key="7">
    <source>
        <dbReference type="Proteomes" id="UP000704712"/>
    </source>
</evidence>
<comment type="similarity">
    <text evidence="2 5">Belongs to the RxLR effector family.</text>
</comment>
<keyword evidence="4" id="KW-0732">Signal</keyword>
<name>A0A8S9TZ54_PHYIN</name>
<protein>
    <recommendedName>
        <fullName evidence="5">RxLR effector protein</fullName>
    </recommendedName>
</protein>
<dbReference type="InterPro" id="IPR031825">
    <property type="entry name" value="RXLR"/>
</dbReference>
<keyword evidence="3 5" id="KW-0964">Secreted</keyword>
<dbReference type="Proteomes" id="UP000704712">
    <property type="component" value="Unassembled WGS sequence"/>
</dbReference>
<dbReference type="EMBL" id="JAACNO010002414">
    <property type="protein sequence ID" value="KAF4133313.1"/>
    <property type="molecule type" value="Genomic_DNA"/>
</dbReference>
<accession>A0A8S9TZ54</accession>
<evidence type="ECO:0000256" key="3">
    <source>
        <dbReference type="ARBA" id="ARBA00022525"/>
    </source>
</evidence>
<comment type="function">
    <text evidence="5">Effector that suppresses plant defense responses during pathogen infection.</text>
</comment>
<dbReference type="Pfam" id="PF16810">
    <property type="entry name" value="RXLR"/>
    <property type="match status" value="1"/>
</dbReference>
<evidence type="ECO:0000256" key="5">
    <source>
        <dbReference type="RuleBase" id="RU367124"/>
    </source>
</evidence>
<organism evidence="6 7">
    <name type="scientific">Phytophthora infestans</name>
    <name type="common">Potato late blight agent</name>
    <name type="synonym">Botrytis infestans</name>
    <dbReference type="NCBI Taxonomy" id="4787"/>
    <lineage>
        <taxon>Eukaryota</taxon>
        <taxon>Sar</taxon>
        <taxon>Stramenopiles</taxon>
        <taxon>Oomycota</taxon>
        <taxon>Peronosporomycetes</taxon>
        <taxon>Peronosporales</taxon>
        <taxon>Peronosporaceae</taxon>
        <taxon>Phytophthora</taxon>
    </lineage>
</organism>
<comment type="domain">
    <text evidence="5">The RxLR-dEER motif acts to carry the protein into the host cell cytoplasm through binding to cell surface phosphatidylinositol-3-phosphate.</text>
</comment>
<reference evidence="6" key="1">
    <citation type="submission" date="2020-03" db="EMBL/GenBank/DDBJ databases">
        <title>Hybrid Assembly of Korean Phytophthora infestans isolates.</title>
        <authorList>
            <person name="Prokchorchik M."/>
            <person name="Lee Y."/>
            <person name="Seo J."/>
            <person name="Cho J.-H."/>
            <person name="Park Y.-E."/>
            <person name="Jang D.-C."/>
            <person name="Im J.-S."/>
            <person name="Choi J.-G."/>
            <person name="Park H.-J."/>
            <person name="Lee G.-B."/>
            <person name="Lee Y.-G."/>
            <person name="Hong S.-Y."/>
            <person name="Cho K."/>
            <person name="Sohn K.H."/>
        </authorList>
    </citation>
    <scope>NUCLEOTIDE SEQUENCE</scope>
    <source>
        <strain evidence="6">KR_2_A2</strain>
    </source>
</reference>
<evidence type="ECO:0000313" key="6">
    <source>
        <dbReference type="EMBL" id="KAF4133313.1"/>
    </source>
</evidence>
<dbReference type="AlphaFoldDB" id="A0A8S9TZ54"/>
<evidence type="ECO:0000256" key="2">
    <source>
        <dbReference type="ARBA" id="ARBA00010400"/>
    </source>
</evidence>
<comment type="subcellular location">
    <subcellularLocation>
        <location evidence="1 5">Secreted</location>
    </subcellularLocation>
</comment>
<sequence length="139" mass="15155">MRLSSASLLTTAAILVNNSNTLLAASKTTNSKTPDTAMHYHTENARVEGASLCALEKVITNKAKEERVILGSSSKLPTGLYDDMLGNAKKYFDALAVWKGLGLSEAEVVSAMKKLKKDESLISYIKNGYKNCRENVEVR</sequence>
<evidence type="ECO:0000256" key="4">
    <source>
        <dbReference type="ARBA" id="ARBA00022729"/>
    </source>
</evidence>
<proteinExistence type="inferred from homology"/>
<comment type="caution">
    <text evidence="6">The sequence shown here is derived from an EMBL/GenBank/DDBJ whole genome shotgun (WGS) entry which is preliminary data.</text>
</comment>
<evidence type="ECO:0000256" key="1">
    <source>
        <dbReference type="ARBA" id="ARBA00004613"/>
    </source>
</evidence>
<gene>
    <name evidence="6" type="ORF">GN958_ATG17499</name>
</gene>